<dbReference type="HOGENOM" id="CLU_000604_1_22_9"/>
<dbReference type="GO" id="GO:0022857">
    <property type="term" value="F:transmembrane transporter activity"/>
    <property type="evidence" value="ECO:0007669"/>
    <property type="project" value="TreeGrafter"/>
</dbReference>
<dbReference type="RefSeq" id="WP_013485048.1">
    <property type="nucleotide sequence ID" value="NC_014828.1"/>
</dbReference>
<keyword evidence="3" id="KW-0067">ATP-binding</keyword>
<evidence type="ECO:0000256" key="1">
    <source>
        <dbReference type="ARBA" id="ARBA00022448"/>
    </source>
</evidence>
<sequence length="228" mass="25017">MTFTLENVNLIYDIEKEVQTLALRDVNLTLSGNKLIGILGPSGSGKSSLLYAMAGLRRPTSGNVAYNDRTYGSLSAPALATLRRKEFGFVFQRHFLINYMTVLENLLTPLNKNTGPVREKALSLLERLGIVHAAGKRPYQLSGGQRQRAAIARALMNDPQVIFGDEPTAALDHQSAREVMSLLEEYTAHAMVIIVTHDESILENADTIIRIWDGSIAEIASPKAEGQP</sequence>
<dbReference type="SUPFAM" id="SSF52540">
    <property type="entry name" value="P-loop containing nucleoside triphosphate hydrolases"/>
    <property type="match status" value="1"/>
</dbReference>
<evidence type="ECO:0000313" key="5">
    <source>
        <dbReference type="EMBL" id="ADU26687.1"/>
    </source>
</evidence>
<evidence type="ECO:0000259" key="4">
    <source>
        <dbReference type="PROSITE" id="PS50893"/>
    </source>
</evidence>
<protein>
    <submittedName>
        <fullName evidence="5">ABC transporter related protein</fullName>
    </submittedName>
</protein>
<dbReference type="InterPro" id="IPR003593">
    <property type="entry name" value="AAA+_ATPase"/>
</dbReference>
<feature type="domain" description="ABC transporter" evidence="4">
    <location>
        <begin position="5"/>
        <end position="228"/>
    </location>
</feature>
<dbReference type="PROSITE" id="PS00211">
    <property type="entry name" value="ABC_TRANSPORTER_1"/>
    <property type="match status" value="1"/>
</dbReference>
<dbReference type="GO" id="GO:0005524">
    <property type="term" value="F:ATP binding"/>
    <property type="evidence" value="ECO:0007669"/>
    <property type="project" value="UniProtKB-KW"/>
</dbReference>
<dbReference type="PROSITE" id="PS50893">
    <property type="entry name" value="ABC_TRANSPORTER_2"/>
    <property type="match status" value="1"/>
</dbReference>
<dbReference type="Proteomes" id="UP000001551">
    <property type="component" value="Chromosome"/>
</dbReference>
<dbReference type="eggNOG" id="COG1136">
    <property type="taxonomic scope" value="Bacteria"/>
</dbReference>
<dbReference type="PANTHER" id="PTHR24220">
    <property type="entry name" value="IMPORT ATP-BINDING PROTEIN"/>
    <property type="match status" value="1"/>
</dbReference>
<dbReference type="InterPro" id="IPR017871">
    <property type="entry name" value="ABC_transporter-like_CS"/>
</dbReference>
<name>E6U4Y1_ETHHY</name>
<dbReference type="InterPro" id="IPR003439">
    <property type="entry name" value="ABC_transporter-like_ATP-bd"/>
</dbReference>
<reference evidence="5 6" key="1">
    <citation type="submission" date="2010-12" db="EMBL/GenBank/DDBJ databases">
        <title>Complete sequence of Ethanoligenens harbinense YUAN-3.</title>
        <authorList>
            <person name="Lucas S."/>
            <person name="Copeland A."/>
            <person name="Lapidus A."/>
            <person name="Cheng J.-F."/>
            <person name="Bruce D."/>
            <person name="Goodwin L."/>
            <person name="Pitluck S."/>
            <person name="Chertkov O."/>
            <person name="Misra M."/>
            <person name="Detter J.C."/>
            <person name="Han C."/>
            <person name="Tapia R."/>
            <person name="Land M."/>
            <person name="Hauser L."/>
            <person name="Jeffries C."/>
            <person name="Kyrpides N."/>
            <person name="Ivanova N."/>
            <person name="Mikhailova N."/>
            <person name="Wang A."/>
            <person name="Mouttaki H."/>
            <person name="He Z."/>
            <person name="Zhou J."/>
            <person name="Hemme C.L."/>
            <person name="Woyke T."/>
        </authorList>
    </citation>
    <scope>NUCLEOTIDE SEQUENCE [LARGE SCALE GENOMIC DNA]</scope>
    <source>
        <strain evidence="6">DSM 18485 / JCM 12961 / CGMCC 1.5033 / YUAN-3</strain>
    </source>
</reference>
<dbReference type="STRING" id="663278.Ethha_1136"/>
<keyword evidence="6" id="KW-1185">Reference proteome</keyword>
<dbReference type="KEGG" id="eha:Ethha_1136"/>
<evidence type="ECO:0000256" key="2">
    <source>
        <dbReference type="ARBA" id="ARBA00022741"/>
    </source>
</evidence>
<dbReference type="InterPro" id="IPR015854">
    <property type="entry name" value="ABC_transpr_LolD-like"/>
</dbReference>
<dbReference type="EMBL" id="CP002400">
    <property type="protein sequence ID" value="ADU26687.1"/>
    <property type="molecule type" value="Genomic_DNA"/>
</dbReference>
<accession>E6U4Y1</accession>
<gene>
    <name evidence="5" type="ordered locus">Ethha_1136</name>
</gene>
<dbReference type="CDD" id="cd03255">
    <property type="entry name" value="ABC_MJ0796_LolCDE_FtsE"/>
    <property type="match status" value="1"/>
</dbReference>
<evidence type="ECO:0000313" key="6">
    <source>
        <dbReference type="Proteomes" id="UP000001551"/>
    </source>
</evidence>
<organism evidence="5 6">
    <name type="scientific">Ethanoligenens harbinense (strain DSM 18485 / JCM 12961 / CGMCC 1.5033 / YUAN-3)</name>
    <dbReference type="NCBI Taxonomy" id="663278"/>
    <lineage>
        <taxon>Bacteria</taxon>
        <taxon>Bacillati</taxon>
        <taxon>Bacillota</taxon>
        <taxon>Clostridia</taxon>
        <taxon>Eubacteriales</taxon>
        <taxon>Oscillospiraceae</taxon>
        <taxon>Ethanoligenens</taxon>
    </lineage>
</organism>
<dbReference type="GO" id="GO:0016887">
    <property type="term" value="F:ATP hydrolysis activity"/>
    <property type="evidence" value="ECO:0007669"/>
    <property type="project" value="InterPro"/>
</dbReference>
<dbReference type="Gene3D" id="3.40.50.300">
    <property type="entry name" value="P-loop containing nucleotide triphosphate hydrolases"/>
    <property type="match status" value="1"/>
</dbReference>
<dbReference type="InterPro" id="IPR017911">
    <property type="entry name" value="MacB-like_ATP-bd"/>
</dbReference>
<dbReference type="AlphaFoldDB" id="E6U4Y1"/>
<dbReference type="InterPro" id="IPR027417">
    <property type="entry name" value="P-loop_NTPase"/>
</dbReference>
<evidence type="ECO:0000256" key="3">
    <source>
        <dbReference type="ARBA" id="ARBA00022840"/>
    </source>
</evidence>
<proteinExistence type="predicted"/>
<dbReference type="SMART" id="SM00382">
    <property type="entry name" value="AAA"/>
    <property type="match status" value="1"/>
</dbReference>
<dbReference type="Pfam" id="PF00005">
    <property type="entry name" value="ABC_tran"/>
    <property type="match status" value="1"/>
</dbReference>
<dbReference type="GO" id="GO:0005886">
    <property type="term" value="C:plasma membrane"/>
    <property type="evidence" value="ECO:0007669"/>
    <property type="project" value="TreeGrafter"/>
</dbReference>
<keyword evidence="1" id="KW-0813">Transport</keyword>
<keyword evidence="2" id="KW-0547">Nucleotide-binding</keyword>